<dbReference type="Pfam" id="PF03610">
    <property type="entry name" value="EIIA-man"/>
    <property type="match status" value="1"/>
</dbReference>
<evidence type="ECO:0000256" key="1">
    <source>
        <dbReference type="ARBA" id="ARBA00004496"/>
    </source>
</evidence>
<evidence type="ECO:0000313" key="9">
    <source>
        <dbReference type="EMBL" id="HGV97310.1"/>
    </source>
</evidence>
<evidence type="ECO:0000256" key="6">
    <source>
        <dbReference type="ARBA" id="ARBA00022683"/>
    </source>
</evidence>
<reference evidence="9" key="1">
    <citation type="journal article" date="2020" name="mSystems">
        <title>Genome- and Community-Level Interaction Insights into Carbon Utilization and Element Cycling Functions of Hydrothermarchaeota in Hydrothermal Sediment.</title>
        <authorList>
            <person name="Zhou Z."/>
            <person name="Liu Y."/>
            <person name="Xu W."/>
            <person name="Pan J."/>
            <person name="Luo Z.H."/>
            <person name="Li M."/>
        </authorList>
    </citation>
    <scope>NUCLEOTIDE SEQUENCE [LARGE SCALE GENOMIC DNA]</scope>
    <source>
        <strain evidence="9">SpSt-774</strain>
    </source>
</reference>
<comment type="caution">
    <text evidence="9">The sequence shown here is derived from an EMBL/GenBank/DDBJ whole genome shotgun (WGS) entry which is preliminary data.</text>
</comment>
<dbReference type="InterPro" id="IPR036662">
    <property type="entry name" value="PTS_EIIA_man-typ_sf"/>
</dbReference>
<keyword evidence="6" id="KW-0598">Phosphotransferase system</keyword>
<keyword evidence="2" id="KW-0813">Transport</keyword>
<evidence type="ECO:0000256" key="5">
    <source>
        <dbReference type="ARBA" id="ARBA00022679"/>
    </source>
</evidence>
<dbReference type="AlphaFoldDB" id="A0A7C4TDQ4"/>
<evidence type="ECO:0000256" key="3">
    <source>
        <dbReference type="ARBA" id="ARBA00022490"/>
    </source>
</evidence>
<dbReference type="GO" id="GO:0009401">
    <property type="term" value="P:phosphoenolpyruvate-dependent sugar phosphotransferase system"/>
    <property type="evidence" value="ECO:0007669"/>
    <property type="project" value="UniProtKB-KW"/>
</dbReference>
<dbReference type="CDD" id="cd00006">
    <property type="entry name" value="PTS_IIA_man"/>
    <property type="match status" value="1"/>
</dbReference>
<dbReference type="PANTHER" id="PTHR33799">
    <property type="entry name" value="PTS PERMEASE-RELATED-RELATED"/>
    <property type="match status" value="1"/>
</dbReference>
<dbReference type="Gene3D" id="3.40.50.510">
    <property type="entry name" value="Phosphotransferase system, mannose-type IIA component"/>
    <property type="match status" value="1"/>
</dbReference>
<evidence type="ECO:0000256" key="7">
    <source>
        <dbReference type="ARBA" id="ARBA00022777"/>
    </source>
</evidence>
<evidence type="ECO:0000256" key="2">
    <source>
        <dbReference type="ARBA" id="ARBA00022448"/>
    </source>
</evidence>
<feature type="domain" description="PTS EIIA type-4" evidence="8">
    <location>
        <begin position="1"/>
        <end position="121"/>
    </location>
</feature>
<keyword evidence="4 9" id="KW-0762">Sugar transport</keyword>
<gene>
    <name evidence="9" type="ORF">ENV60_03315</name>
</gene>
<dbReference type="EMBL" id="DTGZ01000061">
    <property type="protein sequence ID" value="HGV97310.1"/>
    <property type="molecule type" value="Genomic_DNA"/>
</dbReference>
<keyword evidence="5" id="KW-0808">Transferase</keyword>
<name>A0A7C4TDQ4_UNCW3</name>
<protein>
    <submittedName>
        <fullName evidence="9">PTS sugar transporter subunit IIA</fullName>
    </submittedName>
</protein>
<keyword evidence="7" id="KW-0418">Kinase</keyword>
<sequence length="132" mass="14452">MINGIIVGHGNFAYSILETAQGILGKQEGIETISNVGLSCEQLNQKIKEALNRTKSPHIVFVDLPGGSCGISCLNLLREDKNIRVVCGVNLPMLLEFFLLREKYDVDELVQILIKKGRDNIIKLGGNFGDPG</sequence>
<dbReference type="PROSITE" id="PS51096">
    <property type="entry name" value="PTS_EIIA_TYPE_4"/>
    <property type="match status" value="1"/>
</dbReference>
<dbReference type="InterPro" id="IPR051471">
    <property type="entry name" value="Bacterial_PTS_sugar_comp"/>
</dbReference>
<accession>A0A7C4TDQ4</accession>
<keyword evidence="3" id="KW-0963">Cytoplasm</keyword>
<dbReference type="GO" id="GO:0016020">
    <property type="term" value="C:membrane"/>
    <property type="evidence" value="ECO:0007669"/>
    <property type="project" value="InterPro"/>
</dbReference>
<organism evidence="9">
    <name type="scientific">candidate division WOR-3 bacterium</name>
    <dbReference type="NCBI Taxonomy" id="2052148"/>
    <lineage>
        <taxon>Bacteria</taxon>
        <taxon>Bacteria division WOR-3</taxon>
    </lineage>
</organism>
<dbReference type="GO" id="GO:0016301">
    <property type="term" value="F:kinase activity"/>
    <property type="evidence" value="ECO:0007669"/>
    <property type="project" value="UniProtKB-KW"/>
</dbReference>
<dbReference type="GO" id="GO:0005737">
    <property type="term" value="C:cytoplasm"/>
    <property type="evidence" value="ECO:0007669"/>
    <property type="project" value="UniProtKB-SubCell"/>
</dbReference>
<evidence type="ECO:0000256" key="4">
    <source>
        <dbReference type="ARBA" id="ARBA00022597"/>
    </source>
</evidence>
<dbReference type="SUPFAM" id="SSF53062">
    <property type="entry name" value="PTS system fructose IIA component-like"/>
    <property type="match status" value="1"/>
</dbReference>
<evidence type="ECO:0000259" key="8">
    <source>
        <dbReference type="PROSITE" id="PS51096"/>
    </source>
</evidence>
<dbReference type="PANTHER" id="PTHR33799:SF1">
    <property type="entry name" value="PTS SYSTEM MANNOSE-SPECIFIC EIIAB COMPONENT-RELATED"/>
    <property type="match status" value="1"/>
</dbReference>
<dbReference type="InterPro" id="IPR033887">
    <property type="entry name" value="PTS_IIA_man"/>
</dbReference>
<dbReference type="InterPro" id="IPR004701">
    <property type="entry name" value="PTS_EIIA_man-typ"/>
</dbReference>
<proteinExistence type="predicted"/>
<comment type="subcellular location">
    <subcellularLocation>
        <location evidence="1">Cytoplasm</location>
    </subcellularLocation>
</comment>